<dbReference type="KEGG" id="clf:GJQ69_09035"/>
<dbReference type="EMBL" id="CP046051">
    <property type="protein sequence ID" value="QKN23694.1"/>
    <property type="molecule type" value="Genomic_DNA"/>
</dbReference>
<dbReference type="Proteomes" id="UP000501316">
    <property type="component" value="Chromosome"/>
</dbReference>
<proteinExistence type="predicted"/>
<evidence type="ECO:0000313" key="11">
    <source>
        <dbReference type="EMBL" id="QKN24603.1"/>
    </source>
</evidence>
<dbReference type="KEGG" id="clf:GJQ69_01050"/>
<dbReference type="EMBL" id="CP046051">
    <property type="protein sequence ID" value="QKN23199.1"/>
    <property type="molecule type" value="Genomic_DNA"/>
</dbReference>
<dbReference type="KEGG" id="clf:GJQ69_04565"/>
<evidence type="ECO:0000313" key="10">
    <source>
        <dbReference type="EMBL" id="QKN24254.1"/>
    </source>
</evidence>
<dbReference type="GO" id="GO:0003676">
    <property type="term" value="F:nucleic acid binding"/>
    <property type="evidence" value="ECO:0007669"/>
    <property type="project" value="InterPro"/>
</dbReference>
<comment type="function">
    <text evidence="1">Involved in the transposition of the insertion sequence.</text>
</comment>
<dbReference type="Gene3D" id="3.30.420.10">
    <property type="entry name" value="Ribonuclease H-like superfamily/Ribonuclease H"/>
    <property type="match status" value="1"/>
</dbReference>
<reference evidence="10 13" key="1">
    <citation type="submission" date="2019-11" db="EMBL/GenBank/DDBJ databases">
        <authorList>
            <person name="Ren C."/>
            <person name="Wang H."/>
            <person name="Xu Y."/>
        </authorList>
    </citation>
    <scope>NUCLEOTIDE SEQUENCE [LARGE SCALE GENOMIC DNA]</scope>
    <source>
        <strain evidence="10 13">LBM 19010</strain>
    </source>
</reference>
<dbReference type="PROSITE" id="PS50994">
    <property type="entry name" value="INTEGRASE"/>
    <property type="match status" value="1"/>
</dbReference>
<feature type="domain" description="Integrase catalytic" evidence="3">
    <location>
        <begin position="140"/>
        <end position="312"/>
    </location>
</feature>
<dbReference type="InterPro" id="IPR012337">
    <property type="entry name" value="RNaseH-like_sf"/>
</dbReference>
<dbReference type="PANTHER" id="PTHR46889">
    <property type="entry name" value="TRANSPOSASE INSF FOR INSERTION SEQUENCE IS3B-RELATED"/>
    <property type="match status" value="1"/>
</dbReference>
<protein>
    <submittedName>
        <fullName evidence="10">IS3 family transposase</fullName>
    </submittedName>
</protein>
<evidence type="ECO:0000313" key="13">
    <source>
        <dbReference type="Proteomes" id="UP000501316"/>
    </source>
</evidence>
<evidence type="ECO:0000313" key="7">
    <source>
        <dbReference type="EMBL" id="QKN23694.1"/>
    </source>
</evidence>
<dbReference type="GO" id="GO:0015074">
    <property type="term" value="P:DNA integration"/>
    <property type="evidence" value="ECO:0007669"/>
    <property type="project" value="InterPro"/>
</dbReference>
<dbReference type="RefSeq" id="WP_174192710.1">
    <property type="nucleotide sequence ID" value="NZ_CP046051.1"/>
</dbReference>
<dbReference type="InterPro" id="IPR001584">
    <property type="entry name" value="Integrase_cat-core"/>
</dbReference>
<dbReference type="AlphaFoldDB" id="A0A859DRH5"/>
<evidence type="ECO:0000313" key="5">
    <source>
        <dbReference type="EMBL" id="QKN23358.1"/>
    </source>
</evidence>
<sequence length="353" mass="40666">MYMNGSPEVRYRIINETISQDDNLLNISYLCEIAGVSRSGFYYWRGHQTERTASDEADQRDFDLIVAAYNFRGYSKGARGIHMRLRHQDPPVLMNTKKIRRLMKKYHLVCPVRKVNPYRKLGKRLQENRTAPNILNRQFKSFGPRTVLLTDITYIPRPVHRDSSQRAYYYSYVCVIMDAFTKEVLACTCSNSCDTDFVLDTVNQLMEKHGSELHTDALIHSDQGCQYTSSKFVAILNDYNLRQSMSRRGNCWDNAPQESLFGHMKDELPPVGSYGHAVIAERVYAWIEYYNNDRYQWSLAKLSPCEYYKFVMTGIYPLDTFGGAAPNPPEFNAFVSGKGKEKDEAKAPPSPQT</sequence>
<gene>
    <name evidence="4" type="ORF">GJQ69_01050</name>
    <name evidence="5" type="ORF">GJQ69_01920</name>
    <name evidence="6" type="ORF">GJQ69_02585</name>
    <name evidence="7" type="ORF">GJQ69_03900</name>
    <name evidence="8" type="ORF">GJQ69_04550</name>
    <name evidence="9" type="ORF">GJQ69_04565</name>
    <name evidence="10" type="ORF">GJQ69_06995</name>
    <name evidence="11" type="ORF">GJQ69_09035</name>
    <name evidence="12" type="ORF">GJQ69_09065</name>
</gene>
<evidence type="ECO:0000313" key="6">
    <source>
        <dbReference type="EMBL" id="QKN23472.1"/>
    </source>
</evidence>
<evidence type="ECO:0000256" key="2">
    <source>
        <dbReference type="SAM" id="MobiDB-lite"/>
    </source>
</evidence>
<dbReference type="EMBL" id="CP046051">
    <property type="protein sequence ID" value="QKN24603.1"/>
    <property type="molecule type" value="Genomic_DNA"/>
</dbReference>
<dbReference type="SUPFAM" id="SSF53098">
    <property type="entry name" value="Ribonuclease H-like"/>
    <property type="match status" value="1"/>
</dbReference>
<dbReference type="Pfam" id="PF00665">
    <property type="entry name" value="rve"/>
    <property type="match status" value="1"/>
</dbReference>
<dbReference type="EMBL" id="CP046051">
    <property type="protein sequence ID" value="QKN23472.1"/>
    <property type="molecule type" value="Genomic_DNA"/>
</dbReference>
<dbReference type="KEGG" id="clf:GJQ69_04550"/>
<evidence type="ECO:0000256" key="1">
    <source>
        <dbReference type="ARBA" id="ARBA00002286"/>
    </source>
</evidence>
<dbReference type="PANTHER" id="PTHR46889:SF5">
    <property type="entry name" value="INTEGRASE PROTEIN"/>
    <property type="match status" value="1"/>
</dbReference>
<dbReference type="KEGG" id="clf:GJQ69_09065"/>
<accession>A0A859DRH5</accession>
<evidence type="ECO:0000313" key="8">
    <source>
        <dbReference type="EMBL" id="QKN23810.1"/>
    </source>
</evidence>
<dbReference type="Pfam" id="PF13276">
    <property type="entry name" value="HTH_21"/>
    <property type="match status" value="1"/>
</dbReference>
<dbReference type="EMBL" id="CP046051">
    <property type="protein sequence ID" value="QKN23813.1"/>
    <property type="molecule type" value="Genomic_DNA"/>
</dbReference>
<evidence type="ECO:0000313" key="12">
    <source>
        <dbReference type="EMBL" id="QKN24609.1"/>
    </source>
</evidence>
<dbReference type="KEGG" id="clf:GJQ69_02585"/>
<dbReference type="InterPro" id="IPR050900">
    <property type="entry name" value="Transposase_IS3/IS150/IS904"/>
</dbReference>
<organism evidence="10 13">
    <name type="scientific">Caproicibacterium lactatifermentans</name>
    <dbReference type="NCBI Taxonomy" id="2666138"/>
    <lineage>
        <taxon>Bacteria</taxon>
        <taxon>Bacillati</taxon>
        <taxon>Bacillota</taxon>
        <taxon>Clostridia</taxon>
        <taxon>Eubacteriales</taxon>
        <taxon>Oscillospiraceae</taxon>
        <taxon>Caproicibacterium</taxon>
    </lineage>
</organism>
<dbReference type="EMBL" id="CP046051">
    <property type="protein sequence ID" value="QKN23810.1"/>
    <property type="molecule type" value="Genomic_DNA"/>
</dbReference>
<dbReference type="EMBL" id="CP046051">
    <property type="protein sequence ID" value="QKN24254.1"/>
    <property type="molecule type" value="Genomic_DNA"/>
</dbReference>
<dbReference type="EMBL" id="CP046051">
    <property type="protein sequence ID" value="QKN23358.1"/>
    <property type="molecule type" value="Genomic_DNA"/>
</dbReference>
<dbReference type="EMBL" id="CP046051">
    <property type="protein sequence ID" value="QKN24609.1"/>
    <property type="molecule type" value="Genomic_DNA"/>
</dbReference>
<dbReference type="KEGG" id="clf:GJQ69_01920"/>
<dbReference type="NCBIfam" id="NF033516">
    <property type="entry name" value="transpos_IS3"/>
    <property type="match status" value="1"/>
</dbReference>
<evidence type="ECO:0000313" key="4">
    <source>
        <dbReference type="EMBL" id="QKN23199.1"/>
    </source>
</evidence>
<dbReference type="KEGG" id="clf:GJQ69_06995"/>
<dbReference type="KEGG" id="clf:GJQ69_03900"/>
<dbReference type="InterPro" id="IPR048020">
    <property type="entry name" value="Transpos_IS3"/>
</dbReference>
<name>A0A859DRH5_9FIRM</name>
<dbReference type="InterPro" id="IPR036397">
    <property type="entry name" value="RNaseH_sf"/>
</dbReference>
<evidence type="ECO:0000259" key="3">
    <source>
        <dbReference type="PROSITE" id="PS50994"/>
    </source>
</evidence>
<feature type="region of interest" description="Disordered" evidence="2">
    <location>
        <begin position="332"/>
        <end position="353"/>
    </location>
</feature>
<evidence type="ECO:0000313" key="9">
    <source>
        <dbReference type="EMBL" id="QKN23813.1"/>
    </source>
</evidence>
<dbReference type="InterPro" id="IPR025948">
    <property type="entry name" value="HTH-like_dom"/>
</dbReference>